<name>A0A8H7ZNY2_9FUNG</name>
<dbReference type="EMBL" id="JAEFCI010011460">
    <property type="protein sequence ID" value="KAG5456610.1"/>
    <property type="molecule type" value="Genomic_DNA"/>
</dbReference>
<keyword evidence="2" id="KW-1185">Reference proteome</keyword>
<accession>A0A8H7ZNY2</accession>
<proteinExistence type="predicted"/>
<dbReference type="AlphaFoldDB" id="A0A8H7ZNY2"/>
<dbReference type="Proteomes" id="UP000673691">
    <property type="component" value="Unassembled WGS sequence"/>
</dbReference>
<gene>
    <name evidence="1" type="ORF">BJ554DRAFT_3602</name>
</gene>
<comment type="caution">
    <text evidence="1">The sequence shown here is derived from an EMBL/GenBank/DDBJ whole genome shotgun (WGS) entry which is preliminary data.</text>
</comment>
<reference evidence="1 2" key="1">
    <citation type="journal article" name="Sci. Rep.">
        <title>Genome-scale phylogenetic analyses confirm Olpidium as the closest living zoosporic fungus to the non-flagellated, terrestrial fungi.</title>
        <authorList>
            <person name="Chang Y."/>
            <person name="Rochon D."/>
            <person name="Sekimoto S."/>
            <person name="Wang Y."/>
            <person name="Chovatia M."/>
            <person name="Sandor L."/>
            <person name="Salamov A."/>
            <person name="Grigoriev I.V."/>
            <person name="Stajich J.E."/>
            <person name="Spatafora J.W."/>
        </authorList>
    </citation>
    <scope>NUCLEOTIDE SEQUENCE [LARGE SCALE GENOMIC DNA]</scope>
    <source>
        <strain evidence="1">S191</strain>
    </source>
</reference>
<organism evidence="1 2">
    <name type="scientific">Olpidium bornovanus</name>
    <dbReference type="NCBI Taxonomy" id="278681"/>
    <lineage>
        <taxon>Eukaryota</taxon>
        <taxon>Fungi</taxon>
        <taxon>Fungi incertae sedis</taxon>
        <taxon>Olpidiomycota</taxon>
        <taxon>Olpidiomycotina</taxon>
        <taxon>Olpidiomycetes</taxon>
        <taxon>Olpidiales</taxon>
        <taxon>Olpidiaceae</taxon>
        <taxon>Olpidium</taxon>
    </lineage>
</organism>
<evidence type="ECO:0000313" key="2">
    <source>
        <dbReference type="Proteomes" id="UP000673691"/>
    </source>
</evidence>
<evidence type="ECO:0000313" key="1">
    <source>
        <dbReference type="EMBL" id="KAG5456610.1"/>
    </source>
</evidence>
<sequence length="44" mass="5113">MGNGRNCPKERRQPLPQNQNAKFEARFSFWNAALDRAPCLRLLP</sequence>
<protein>
    <submittedName>
        <fullName evidence="1">Uncharacterized protein</fullName>
    </submittedName>
</protein>